<organism evidence="2 3">
    <name type="scientific">Corynebacterium kalidii</name>
    <dbReference type="NCBI Taxonomy" id="2931982"/>
    <lineage>
        <taxon>Bacteria</taxon>
        <taxon>Bacillati</taxon>
        <taxon>Actinomycetota</taxon>
        <taxon>Actinomycetes</taxon>
        <taxon>Mycobacteriales</taxon>
        <taxon>Corynebacteriaceae</taxon>
        <taxon>Corynebacterium</taxon>
    </lineage>
</organism>
<evidence type="ECO:0000313" key="3">
    <source>
        <dbReference type="Proteomes" id="UP001139207"/>
    </source>
</evidence>
<reference evidence="2" key="1">
    <citation type="submission" date="2022-04" db="EMBL/GenBank/DDBJ databases">
        <title>Corynebacterium kalidii LD5P10.</title>
        <authorList>
            <person name="Sun J.Q."/>
        </authorList>
    </citation>
    <scope>NUCLEOTIDE SEQUENCE</scope>
    <source>
        <strain evidence="2">LD5P10</strain>
    </source>
</reference>
<name>A0A9X1WFA6_9CORY</name>
<evidence type="ECO:0000313" key="2">
    <source>
        <dbReference type="EMBL" id="MCJ7857373.1"/>
    </source>
</evidence>
<proteinExistence type="predicted"/>
<keyword evidence="3" id="KW-1185">Reference proteome</keyword>
<feature type="domain" description="DUF559" evidence="1">
    <location>
        <begin position="279"/>
        <end position="328"/>
    </location>
</feature>
<evidence type="ECO:0000259" key="1">
    <source>
        <dbReference type="Pfam" id="PF04480"/>
    </source>
</evidence>
<dbReference type="Pfam" id="PF04480">
    <property type="entry name" value="DUF559"/>
    <property type="match status" value="1"/>
</dbReference>
<dbReference type="Proteomes" id="UP001139207">
    <property type="component" value="Unassembled WGS sequence"/>
</dbReference>
<sequence>MGDTTRPGRGPEHTWRRLPEVMPVIRSELRASGTVSDWKLRHRYIQVAYNAVVPIPEAGHDPWAFGGFGSDIVTRAVGHHLTRPDAVLGGWGAAAVYGLRPDWADHAPVLLHSGTKNRRSTVTAHAVASPMHPVIRPLPENLDTTCPVAGYPRLRVVAPAVAAAQCLWTILTGRHSWWVHDVPDLTRREVRAVQFTDAFAQCTWVTREQIRGAAAGMVDRKALGRVLDLADDGAQSPMETVMRLMVRDLLPEPYTWTSQTRVDLEPGAPGDWPRHTLPDLGCRDLRIALYYDGAHHQAAGQTDVDFDQFLALRDMGWEVLRFTKEHLRSPGKLRELVRNAVARAVAAVSAVSAVSAGGWERPPAQSA</sequence>
<protein>
    <submittedName>
        <fullName evidence="2">DUF559 domain-containing protein</fullName>
    </submittedName>
</protein>
<gene>
    <name evidence="2" type="ORF">MUN33_01385</name>
</gene>
<accession>A0A9X1WFA6</accession>
<comment type="caution">
    <text evidence="2">The sequence shown here is derived from an EMBL/GenBank/DDBJ whole genome shotgun (WGS) entry which is preliminary data.</text>
</comment>
<dbReference type="InterPro" id="IPR007569">
    <property type="entry name" value="DUF559"/>
</dbReference>
<dbReference type="RefSeq" id="WP_244803125.1">
    <property type="nucleotide sequence ID" value="NZ_JALIEA010000007.1"/>
</dbReference>
<dbReference type="EMBL" id="JALIEA010000007">
    <property type="protein sequence ID" value="MCJ7857373.1"/>
    <property type="molecule type" value="Genomic_DNA"/>
</dbReference>
<dbReference type="AlphaFoldDB" id="A0A9X1WFA6"/>